<keyword evidence="6 9" id="KW-0227">DNA damage</keyword>
<keyword evidence="8 9" id="KW-0234">DNA repair</keyword>
<dbReference type="SMART" id="SM00986">
    <property type="entry name" value="UDG"/>
    <property type="match status" value="1"/>
</dbReference>
<evidence type="ECO:0000313" key="14">
    <source>
        <dbReference type="Proteomes" id="UP000220034"/>
    </source>
</evidence>
<evidence type="ECO:0000256" key="5">
    <source>
        <dbReference type="ARBA" id="ARBA00018429"/>
    </source>
</evidence>
<evidence type="ECO:0000256" key="2">
    <source>
        <dbReference type="ARBA" id="ARBA00002631"/>
    </source>
</evidence>
<evidence type="ECO:0000256" key="9">
    <source>
        <dbReference type="HAMAP-Rule" id="MF_00148"/>
    </source>
</evidence>
<reference evidence="14" key="1">
    <citation type="submission" date="2017-09" db="EMBL/GenBank/DDBJ databases">
        <authorList>
            <person name="Varghese N."/>
            <person name="Submissions S."/>
        </authorList>
    </citation>
    <scope>NUCLEOTIDE SEQUENCE [LARGE SCALE GENOMIC DNA]</scope>
    <source>
        <strain evidence="14">C7</strain>
    </source>
</reference>
<dbReference type="Gene3D" id="3.40.470.10">
    <property type="entry name" value="Uracil-DNA glycosylase-like domain"/>
    <property type="match status" value="1"/>
</dbReference>
<comment type="catalytic activity">
    <reaction evidence="1 9 11">
        <text>Hydrolyzes single-stranded DNA or mismatched double-stranded DNA and polynucleotides, releasing free uracil.</text>
        <dbReference type="EC" id="3.2.2.27"/>
    </reaction>
</comment>
<dbReference type="HAMAP" id="MF_00148">
    <property type="entry name" value="UDG"/>
    <property type="match status" value="1"/>
</dbReference>
<dbReference type="SMART" id="SM00987">
    <property type="entry name" value="UreE_C"/>
    <property type="match status" value="1"/>
</dbReference>
<evidence type="ECO:0000256" key="1">
    <source>
        <dbReference type="ARBA" id="ARBA00001400"/>
    </source>
</evidence>
<evidence type="ECO:0000256" key="4">
    <source>
        <dbReference type="ARBA" id="ARBA00012030"/>
    </source>
</evidence>
<proteinExistence type="inferred from homology"/>
<dbReference type="SUPFAM" id="SSF52141">
    <property type="entry name" value="Uracil-DNA glycosylase-like"/>
    <property type="match status" value="1"/>
</dbReference>
<dbReference type="InterPro" id="IPR036895">
    <property type="entry name" value="Uracil-DNA_glycosylase-like_sf"/>
</dbReference>
<evidence type="ECO:0000259" key="12">
    <source>
        <dbReference type="SMART" id="SM00986"/>
    </source>
</evidence>
<dbReference type="PANTHER" id="PTHR11264">
    <property type="entry name" value="URACIL-DNA GLYCOSYLASE"/>
    <property type="match status" value="1"/>
</dbReference>
<protein>
    <recommendedName>
        <fullName evidence="5 9">Uracil-DNA glycosylase</fullName>
        <shortName evidence="9">UDG</shortName>
        <ecNumber evidence="4 9">3.2.2.27</ecNumber>
    </recommendedName>
</protein>
<comment type="subcellular location">
    <subcellularLocation>
        <location evidence="9">Cytoplasm</location>
    </subcellularLocation>
</comment>
<evidence type="ECO:0000313" key="13">
    <source>
        <dbReference type="EMBL" id="SOH93614.1"/>
    </source>
</evidence>
<keyword evidence="7 9" id="KW-0378">Hydrolase</keyword>
<dbReference type="PANTHER" id="PTHR11264:SF0">
    <property type="entry name" value="URACIL-DNA GLYCOSYLASE"/>
    <property type="match status" value="1"/>
</dbReference>
<dbReference type="NCBIfam" id="NF003588">
    <property type="entry name" value="PRK05254.1-1"/>
    <property type="match status" value="1"/>
</dbReference>
<dbReference type="AlphaFoldDB" id="A0A2C9CQK3"/>
<evidence type="ECO:0000256" key="10">
    <source>
        <dbReference type="PROSITE-ProRule" id="PRU10072"/>
    </source>
</evidence>
<feature type="active site" description="Proton acceptor" evidence="9 10">
    <location>
        <position position="58"/>
    </location>
</feature>
<sequence length="218" mass="23897">MTHIPQAWAHLPFFTDRYPQIATHLAGADDVLPPAHLRFAALSAVTPADVRVVILGQDPYPTAGHGNGLAFSVNANVTPLPRSLGNIFKELQNDLDDTPTSGDLSHWAAQGVLLLNTALSVREGQAGSHAKQGWEHLAREVLDLTSQRPTAYILWGRHAQGLRKYIGAGDHLLIETSHPSPLSARRGFFGSRPFSQVNDWLRARDLRPIDWIGKSNQS</sequence>
<dbReference type="GO" id="GO:0097510">
    <property type="term" value="P:base-excision repair, AP site formation via deaminated base removal"/>
    <property type="evidence" value="ECO:0007669"/>
    <property type="project" value="TreeGrafter"/>
</dbReference>
<keyword evidence="14" id="KW-1185">Reference proteome</keyword>
<evidence type="ECO:0000256" key="8">
    <source>
        <dbReference type="ARBA" id="ARBA00023204"/>
    </source>
</evidence>
<dbReference type="InterPro" id="IPR002043">
    <property type="entry name" value="UDG_fam1"/>
</dbReference>
<comment type="function">
    <text evidence="2 9 11">Excises uracil residues from the DNA which can arise as a result of misincorporation of dUMP residues by DNA polymerase or due to deamination of cytosine.</text>
</comment>
<dbReference type="GO" id="GO:0004844">
    <property type="term" value="F:uracil DNA N-glycosylase activity"/>
    <property type="evidence" value="ECO:0007669"/>
    <property type="project" value="UniProtKB-UniRule"/>
</dbReference>
<accession>A0A2C9CQK3</accession>
<dbReference type="InterPro" id="IPR005122">
    <property type="entry name" value="Uracil-DNA_glycosylase-like"/>
</dbReference>
<evidence type="ECO:0000256" key="11">
    <source>
        <dbReference type="RuleBase" id="RU003780"/>
    </source>
</evidence>
<keyword evidence="9" id="KW-0963">Cytoplasm</keyword>
<dbReference type="EMBL" id="OCTN01000002">
    <property type="protein sequence ID" value="SOH93614.1"/>
    <property type="molecule type" value="Genomic_DNA"/>
</dbReference>
<dbReference type="InterPro" id="IPR018085">
    <property type="entry name" value="Ura-DNA_Glyclase_AS"/>
</dbReference>
<dbReference type="EC" id="3.2.2.27" evidence="4 9"/>
<organism evidence="13 14">
    <name type="scientific">Pontivivens marinum</name>
    <dbReference type="NCBI Taxonomy" id="1690039"/>
    <lineage>
        <taxon>Bacteria</taxon>
        <taxon>Pseudomonadati</taxon>
        <taxon>Pseudomonadota</taxon>
        <taxon>Alphaproteobacteria</taxon>
        <taxon>Rhodobacterales</taxon>
        <taxon>Paracoccaceae</taxon>
        <taxon>Pontivivens</taxon>
    </lineage>
</organism>
<gene>
    <name evidence="9" type="primary">ung</name>
    <name evidence="13" type="ORF">SAMN06273572_102291</name>
</gene>
<dbReference type="RefSeq" id="WP_180955922.1">
    <property type="nucleotide sequence ID" value="NZ_OCTN01000002.1"/>
</dbReference>
<dbReference type="Pfam" id="PF03167">
    <property type="entry name" value="UDG"/>
    <property type="match status" value="1"/>
</dbReference>
<evidence type="ECO:0000256" key="7">
    <source>
        <dbReference type="ARBA" id="ARBA00022801"/>
    </source>
</evidence>
<dbReference type="Proteomes" id="UP000220034">
    <property type="component" value="Unassembled WGS sequence"/>
</dbReference>
<name>A0A2C9CQK3_9RHOB</name>
<feature type="domain" description="Uracil-DNA glycosylase-like" evidence="12">
    <location>
        <begin position="43"/>
        <end position="201"/>
    </location>
</feature>
<dbReference type="CDD" id="cd10027">
    <property type="entry name" value="UDG-F1-like"/>
    <property type="match status" value="1"/>
</dbReference>
<evidence type="ECO:0000256" key="6">
    <source>
        <dbReference type="ARBA" id="ARBA00022763"/>
    </source>
</evidence>
<dbReference type="NCBIfam" id="TIGR00628">
    <property type="entry name" value="ung"/>
    <property type="match status" value="1"/>
</dbReference>
<dbReference type="PROSITE" id="PS00130">
    <property type="entry name" value="U_DNA_GLYCOSYLASE"/>
    <property type="match status" value="1"/>
</dbReference>
<evidence type="ECO:0000256" key="3">
    <source>
        <dbReference type="ARBA" id="ARBA00008184"/>
    </source>
</evidence>
<dbReference type="GO" id="GO:0005737">
    <property type="term" value="C:cytoplasm"/>
    <property type="evidence" value="ECO:0007669"/>
    <property type="project" value="UniProtKB-SubCell"/>
</dbReference>
<dbReference type="NCBIfam" id="NF003592">
    <property type="entry name" value="PRK05254.1-5"/>
    <property type="match status" value="1"/>
</dbReference>
<comment type="similarity">
    <text evidence="3 9 11">Belongs to the uracil-DNA glycosylase (UDG) superfamily. UNG family.</text>
</comment>